<name>A0A2N9KGA0_9LACO</name>
<accession>A0A2N9KGA0</accession>
<sequence>MDEYPDVFTLDDEDLLTTDIELIKWLEEKDNQILKGLIKPEKYIPLSEYEQTYHERRFKRYYD</sequence>
<evidence type="ECO:0000313" key="2">
    <source>
        <dbReference type="EMBL" id="SPE09853.1"/>
    </source>
</evidence>
<dbReference type="EMBL" id="OKQR01000007">
    <property type="protein sequence ID" value="SPD95107.1"/>
    <property type="molecule type" value="Genomic_DNA"/>
</dbReference>
<dbReference type="Proteomes" id="UP000239237">
    <property type="component" value="Unassembled WGS sequence"/>
</dbReference>
<dbReference type="EMBL" id="OKQU01000006">
    <property type="protein sequence ID" value="SPE09853.1"/>
    <property type="molecule type" value="Genomic_DNA"/>
</dbReference>
<dbReference type="AlphaFoldDB" id="A0A2N9KGA0"/>
<reference evidence="2 3" key="2">
    <citation type="submission" date="2018-02" db="EMBL/GenBank/DDBJ databases">
        <authorList>
            <person name="Cohen D.B."/>
            <person name="Kent A.D."/>
        </authorList>
    </citation>
    <scope>NUCLEOTIDE SEQUENCE [LARGE SCALE GENOMIC DNA]</scope>
    <source>
        <strain evidence="2 3">CECT 9216</strain>
    </source>
</reference>
<evidence type="ECO:0000313" key="1">
    <source>
        <dbReference type="EMBL" id="SPD95107.1"/>
    </source>
</evidence>
<dbReference type="Proteomes" id="UP000237923">
    <property type="component" value="Unassembled WGS sequence"/>
</dbReference>
<organism evidence="2 3">
    <name type="scientific">Leuconostoc suionicum</name>
    <dbReference type="NCBI Taxonomy" id="1511761"/>
    <lineage>
        <taxon>Bacteria</taxon>
        <taxon>Bacillati</taxon>
        <taxon>Bacillota</taxon>
        <taxon>Bacilli</taxon>
        <taxon>Lactobacillales</taxon>
        <taxon>Lactobacillaceae</taxon>
        <taxon>Leuconostoc</taxon>
    </lineage>
</organism>
<protein>
    <submittedName>
        <fullName evidence="2">Uncharacterized protein</fullName>
    </submittedName>
</protein>
<gene>
    <name evidence="1" type="ORF">LES8486_02073</name>
    <name evidence="2" type="ORF">LES9216_02051</name>
</gene>
<evidence type="ECO:0000313" key="3">
    <source>
        <dbReference type="Proteomes" id="UP000237923"/>
    </source>
</evidence>
<keyword evidence="4" id="KW-1185">Reference proteome</keyword>
<dbReference type="RefSeq" id="WP_105299910.1">
    <property type="nucleotide sequence ID" value="NZ_OKQR01000007.1"/>
</dbReference>
<evidence type="ECO:0000313" key="4">
    <source>
        <dbReference type="Proteomes" id="UP000239237"/>
    </source>
</evidence>
<reference evidence="1 4" key="1">
    <citation type="submission" date="2018-02" db="EMBL/GenBank/DDBJ databases">
        <authorList>
            <person name="Rodrigo-Torres L."/>
            <person name="Arahal R. D."/>
            <person name="Lucena T."/>
        </authorList>
    </citation>
    <scope>NUCLEOTIDE SEQUENCE [LARGE SCALE GENOMIC DNA]</scope>
    <source>
        <strain evidence="1 4">CECT 8486</strain>
    </source>
</reference>
<proteinExistence type="predicted"/>